<sequence length="233" mass="25663">MYSRTETEYLLREDPRITQHTLYYDILTAIARGASTPTKIGAALERPRNAVAHPLGILESAGYVRREQDILRSRHPVITLADPVIRFNQLITLPHATAVEQGFADRVWQTAAPTFNSKILGPHFEDLARDFTRRYAHALLPGGLPGPVGTTEVADPAARTKHEVDVIALAAGERPQAPRAKIALLGEAKATVAPAEPGIWNDWNASAPCWPIRGMAPRRPRWLWTRCTASTGT</sequence>
<proteinExistence type="predicted"/>
<accession>A0ABN2THM9</accession>
<evidence type="ECO:0000313" key="2">
    <source>
        <dbReference type="Proteomes" id="UP001501585"/>
    </source>
</evidence>
<dbReference type="PANTHER" id="PTHR34704:SF2">
    <property type="entry name" value="ATPASE"/>
    <property type="match status" value="1"/>
</dbReference>
<protein>
    <submittedName>
        <fullName evidence="1">Uncharacterized protein</fullName>
    </submittedName>
</protein>
<dbReference type="RefSeq" id="WP_344164713.1">
    <property type="nucleotide sequence ID" value="NZ_BAAAPC010000020.1"/>
</dbReference>
<dbReference type="EMBL" id="BAAAPC010000020">
    <property type="protein sequence ID" value="GAA2009893.1"/>
    <property type="molecule type" value="Genomic_DNA"/>
</dbReference>
<evidence type="ECO:0000313" key="1">
    <source>
        <dbReference type="EMBL" id="GAA2009893.1"/>
    </source>
</evidence>
<dbReference type="PANTHER" id="PTHR34704">
    <property type="entry name" value="ATPASE"/>
    <property type="match status" value="1"/>
</dbReference>
<dbReference type="SUPFAM" id="SSF46785">
    <property type="entry name" value="Winged helix' DNA-binding domain"/>
    <property type="match status" value="1"/>
</dbReference>
<name>A0ABN2THM9_9ACTN</name>
<dbReference type="InterPro" id="IPR036388">
    <property type="entry name" value="WH-like_DNA-bd_sf"/>
</dbReference>
<dbReference type="Proteomes" id="UP001501585">
    <property type="component" value="Unassembled WGS sequence"/>
</dbReference>
<organism evidence="1 2">
    <name type="scientific">Nocardiopsis rhodophaea</name>
    <dbReference type="NCBI Taxonomy" id="280238"/>
    <lineage>
        <taxon>Bacteria</taxon>
        <taxon>Bacillati</taxon>
        <taxon>Actinomycetota</taxon>
        <taxon>Actinomycetes</taxon>
        <taxon>Streptosporangiales</taxon>
        <taxon>Nocardiopsidaceae</taxon>
        <taxon>Nocardiopsis</taxon>
    </lineage>
</organism>
<gene>
    <name evidence="1" type="ORF">GCM10009799_42430</name>
</gene>
<dbReference type="CDD" id="cd00090">
    <property type="entry name" value="HTH_ARSR"/>
    <property type="match status" value="1"/>
</dbReference>
<reference evidence="1 2" key="1">
    <citation type="journal article" date="2019" name="Int. J. Syst. Evol. Microbiol.">
        <title>The Global Catalogue of Microorganisms (GCM) 10K type strain sequencing project: providing services to taxonomists for standard genome sequencing and annotation.</title>
        <authorList>
            <consortium name="The Broad Institute Genomics Platform"/>
            <consortium name="The Broad Institute Genome Sequencing Center for Infectious Disease"/>
            <person name="Wu L."/>
            <person name="Ma J."/>
        </authorList>
    </citation>
    <scope>NUCLEOTIDE SEQUENCE [LARGE SCALE GENOMIC DNA]</scope>
    <source>
        <strain evidence="1 2">JCM 15313</strain>
    </source>
</reference>
<comment type="caution">
    <text evidence="1">The sequence shown here is derived from an EMBL/GenBank/DDBJ whole genome shotgun (WGS) entry which is preliminary data.</text>
</comment>
<dbReference type="InterPro" id="IPR036390">
    <property type="entry name" value="WH_DNA-bd_sf"/>
</dbReference>
<dbReference type="Gene3D" id="1.10.10.10">
    <property type="entry name" value="Winged helix-like DNA-binding domain superfamily/Winged helix DNA-binding domain"/>
    <property type="match status" value="1"/>
</dbReference>
<keyword evidence="2" id="KW-1185">Reference proteome</keyword>
<dbReference type="InterPro" id="IPR011991">
    <property type="entry name" value="ArsR-like_HTH"/>
</dbReference>